<dbReference type="SUPFAM" id="SSF75553">
    <property type="entry name" value="Smc hinge domain"/>
    <property type="match status" value="1"/>
</dbReference>
<keyword evidence="9" id="KW-0233">DNA recombination</keyword>
<dbReference type="GO" id="GO:0003697">
    <property type="term" value="F:single-stranded DNA binding"/>
    <property type="evidence" value="ECO:0007669"/>
    <property type="project" value="TreeGrafter"/>
</dbReference>
<protein>
    <submittedName>
        <fullName evidence="14">Structural maintenance of chromosomes protein 6</fullName>
    </submittedName>
</protein>
<evidence type="ECO:0000256" key="8">
    <source>
        <dbReference type="ARBA" id="ARBA00023054"/>
    </source>
</evidence>
<keyword evidence="11" id="KW-0539">Nucleus</keyword>
<dbReference type="STRING" id="6265.A0A0B2V7C4"/>
<dbReference type="GO" id="GO:0005524">
    <property type="term" value="F:ATP binding"/>
    <property type="evidence" value="ECO:0007669"/>
    <property type="project" value="UniProtKB-KW"/>
</dbReference>
<dbReference type="InterPro" id="IPR027417">
    <property type="entry name" value="P-loop_NTPase"/>
</dbReference>
<dbReference type="Gene3D" id="1.20.1060.20">
    <property type="match status" value="1"/>
</dbReference>
<keyword evidence="10" id="KW-0234">DNA repair</keyword>
<dbReference type="InterPro" id="IPR003395">
    <property type="entry name" value="RecF/RecN/SMC_N"/>
</dbReference>
<dbReference type="GO" id="GO:0051276">
    <property type="term" value="P:chromosome organization"/>
    <property type="evidence" value="ECO:0007669"/>
    <property type="project" value="InterPro"/>
</dbReference>
<reference evidence="14 15" key="1">
    <citation type="submission" date="2014-11" db="EMBL/GenBank/DDBJ databases">
        <title>Genetic blueprint of the zoonotic pathogen Toxocara canis.</title>
        <authorList>
            <person name="Zhu X.-Q."/>
            <person name="Korhonen P.K."/>
            <person name="Cai H."/>
            <person name="Young N.D."/>
            <person name="Nejsum P."/>
            <person name="von Samson-Himmelstjerna G."/>
            <person name="Boag P.R."/>
            <person name="Tan P."/>
            <person name="Li Q."/>
            <person name="Min J."/>
            <person name="Yang Y."/>
            <person name="Wang X."/>
            <person name="Fang X."/>
            <person name="Hall R.S."/>
            <person name="Hofmann A."/>
            <person name="Sternberg P.W."/>
            <person name="Jex A.R."/>
            <person name="Gasser R.B."/>
        </authorList>
    </citation>
    <scope>NUCLEOTIDE SEQUENCE [LARGE SCALE GENOMIC DNA]</scope>
    <source>
        <strain evidence="14">PN_DK_2014</strain>
    </source>
</reference>
<sequence length="1105" mass="127025">MKAAGKRPDKSSNHDRPRKIARLELLDFPPAESIPEIAGRVIAIELENFMCHGSLKAEFDIENCNCFFIGGANGSGKSAIMAALNIGLGGLSIMSDRGSSLQDYIKHGARLAPRAKISITLSNTGQQHQNEYGEHVIVERTFTPTTSTYKLKSIHGGKETVVSSRKKDIDRLLVRFGIQLRNPIFWMTQDRCRTFLQEMRPDKLYSAFVQATGIDQVRDSYIRLGTSLEEICTLRKHFVDYTMSIKRDYSSMKARYERALLVEKQKKDLSELQWVMCWLPYRDAMKQANKRKLEYEEVVRKLERSGQVHSEKQKEKAALEVKKEVLRKEVTSTVGDLQQCGREEEEKGRALAQRMQELSNAKKCWMNKKRELEDIQSEISAMERLIEDIEKKKMEEQSDTKMHHLRASLAEFDSKITDLLSNEGHLENERAVRKTKLATAEAEASRLKVKLKECVDALTVAREKQDRARAMEQDRMGRFGSSMLRIVRLVEANASLFKRKPIGPIGNYVRVLEERYELAVEVAFSALLRAFVCDNWQDNKTFEKLLRNHNIKPPIRIISKFTNERYKTETHEPAAGLVTVLRQIEVSETNVFNALVDQLRIESILLLDDDNYARHLMSSEPPRNARKAFTVSGAEVIAKSNLRPYAFYVNVRPENGFRILSRSQSFDSSAVAAEIAVAEEALTRARSNFAEARGRYEKAYKEFTTVTARLEKAQQEVENERIQKRRCERELEVAEVNEGVDTRLINIKNCVDEYRAKEVSVKAEMEEKLRRVKICEEKCRTAEEDGKATKMKLDELRMKVSSQESELAEKVVLSERVEVEVARLHQTMLRLETKKKELQAELDVVRVEIEKTREEARECDAFQRPSFLEDPPDVDQLPDAKSVREEHAAIKGRIEAFEKSSQEVVTADVLQATKTQYKQSMSELRMIEDIYQNLNASVTMRRREFAVRRALMGEHLSELFEHLLTCKHFRGHLEVSHSKRTIQIFVEPGGSAGDSFLDDSATEFGDPNGRNNLQDLKGLSGGERTYTVACFIVALWETVETPFRCMDEFDVFLDMNNRKMVLELLVNLATRRFPQRQFLFFTPQGLQDLSARDRVQVFEMRKENA</sequence>
<dbReference type="AlphaFoldDB" id="A0A0B2V7C4"/>
<dbReference type="SUPFAM" id="SSF52540">
    <property type="entry name" value="P-loop containing nucleoside triphosphate hydrolases"/>
    <property type="match status" value="1"/>
</dbReference>
<evidence type="ECO:0000259" key="13">
    <source>
        <dbReference type="Pfam" id="PF02463"/>
    </source>
</evidence>
<keyword evidence="6" id="KW-0227">DNA damage</keyword>
<keyword evidence="4" id="KW-0158">Chromosome</keyword>
<dbReference type="InterPro" id="IPR036277">
    <property type="entry name" value="SMC_hinge_sf"/>
</dbReference>
<accession>A0A0B2V7C4</accession>
<evidence type="ECO:0000313" key="15">
    <source>
        <dbReference type="Proteomes" id="UP000031036"/>
    </source>
</evidence>
<proteinExistence type="inferred from homology"/>
<evidence type="ECO:0000256" key="9">
    <source>
        <dbReference type="ARBA" id="ARBA00023172"/>
    </source>
</evidence>
<feature type="coiled-coil region" evidence="12">
    <location>
        <begin position="696"/>
        <end position="737"/>
    </location>
</feature>
<feature type="coiled-coil region" evidence="12">
    <location>
        <begin position="821"/>
        <end position="855"/>
    </location>
</feature>
<comment type="caution">
    <text evidence="14">The sequence shown here is derived from an EMBL/GenBank/DDBJ whole genome shotgun (WGS) entry which is preliminary data.</text>
</comment>
<dbReference type="GO" id="GO:0035861">
    <property type="term" value="C:site of double-strand break"/>
    <property type="evidence" value="ECO:0007669"/>
    <property type="project" value="TreeGrafter"/>
</dbReference>
<dbReference type="OrthoDB" id="10072614at2759"/>
<name>A0A0B2V7C4_TOXCA</name>
<evidence type="ECO:0000256" key="3">
    <source>
        <dbReference type="ARBA" id="ARBA00006793"/>
    </source>
</evidence>
<organism evidence="14 15">
    <name type="scientific">Toxocara canis</name>
    <name type="common">Canine roundworm</name>
    <dbReference type="NCBI Taxonomy" id="6265"/>
    <lineage>
        <taxon>Eukaryota</taxon>
        <taxon>Metazoa</taxon>
        <taxon>Ecdysozoa</taxon>
        <taxon>Nematoda</taxon>
        <taxon>Chromadorea</taxon>
        <taxon>Rhabditida</taxon>
        <taxon>Spirurina</taxon>
        <taxon>Ascaridomorpha</taxon>
        <taxon>Ascaridoidea</taxon>
        <taxon>Toxocaridae</taxon>
        <taxon>Toxocara</taxon>
    </lineage>
</organism>
<dbReference type="PANTHER" id="PTHR19306:SF6">
    <property type="entry name" value="STRUCTURAL MAINTENANCE OF CHROMOSOMES PROTEIN 6"/>
    <property type="match status" value="1"/>
</dbReference>
<evidence type="ECO:0000256" key="10">
    <source>
        <dbReference type="ARBA" id="ARBA00023204"/>
    </source>
</evidence>
<comment type="similarity">
    <text evidence="3">Belongs to the SMC family. SMC6 subfamily.</text>
</comment>
<dbReference type="PANTHER" id="PTHR19306">
    <property type="entry name" value="STRUCTURAL MAINTENANCE OF CHROMOSOMES 5,6 SMC5, SMC6"/>
    <property type="match status" value="1"/>
</dbReference>
<dbReference type="GO" id="GO:0030915">
    <property type="term" value="C:Smc5-Smc6 complex"/>
    <property type="evidence" value="ECO:0007669"/>
    <property type="project" value="TreeGrafter"/>
</dbReference>
<dbReference type="Proteomes" id="UP000031036">
    <property type="component" value="Unassembled WGS sequence"/>
</dbReference>
<dbReference type="Gene3D" id="3.40.50.300">
    <property type="entry name" value="P-loop containing nucleotide triphosphate hydrolases"/>
    <property type="match status" value="2"/>
</dbReference>
<keyword evidence="7" id="KW-0067">ATP-binding</keyword>
<evidence type="ECO:0000256" key="6">
    <source>
        <dbReference type="ARBA" id="ARBA00022763"/>
    </source>
</evidence>
<dbReference type="EMBL" id="JPKZ01002298">
    <property type="protein sequence ID" value="KHN77414.1"/>
    <property type="molecule type" value="Genomic_DNA"/>
</dbReference>
<evidence type="ECO:0000313" key="14">
    <source>
        <dbReference type="EMBL" id="KHN77414.1"/>
    </source>
</evidence>
<feature type="domain" description="RecF/RecN/SMC N-terminal" evidence="13">
    <location>
        <begin position="43"/>
        <end position="1070"/>
    </location>
</feature>
<evidence type="ECO:0000256" key="1">
    <source>
        <dbReference type="ARBA" id="ARBA00004123"/>
    </source>
</evidence>
<dbReference type="Pfam" id="PF02463">
    <property type="entry name" value="SMC_N"/>
    <property type="match status" value="1"/>
</dbReference>
<dbReference type="OMA" id="MCHDHFY"/>
<keyword evidence="8 12" id="KW-0175">Coiled coil</keyword>
<keyword evidence="15" id="KW-1185">Reference proteome</keyword>
<evidence type="ECO:0000256" key="2">
    <source>
        <dbReference type="ARBA" id="ARBA00004286"/>
    </source>
</evidence>
<dbReference type="GO" id="GO:0000724">
    <property type="term" value="P:double-strand break repair via homologous recombination"/>
    <property type="evidence" value="ECO:0007669"/>
    <property type="project" value="TreeGrafter"/>
</dbReference>
<feature type="coiled-coil region" evidence="12">
    <location>
        <begin position="285"/>
        <end position="329"/>
    </location>
</feature>
<gene>
    <name evidence="14" type="primary">SMC6</name>
    <name evidence="14" type="ORF">Tcan_18979</name>
</gene>
<comment type="subcellular location">
    <subcellularLocation>
        <location evidence="2">Chromosome</location>
    </subcellularLocation>
    <subcellularLocation>
        <location evidence="1">Nucleus</location>
    </subcellularLocation>
</comment>
<feature type="coiled-coil region" evidence="12">
    <location>
        <begin position="355"/>
        <end position="399"/>
    </location>
</feature>
<keyword evidence="5" id="KW-0547">Nucleotide-binding</keyword>
<evidence type="ECO:0000256" key="11">
    <source>
        <dbReference type="ARBA" id="ARBA00023242"/>
    </source>
</evidence>
<dbReference type="GO" id="GO:0003684">
    <property type="term" value="F:damaged DNA binding"/>
    <property type="evidence" value="ECO:0007669"/>
    <property type="project" value="TreeGrafter"/>
</dbReference>
<evidence type="ECO:0000256" key="12">
    <source>
        <dbReference type="SAM" id="Coils"/>
    </source>
</evidence>
<dbReference type="GO" id="GO:0005634">
    <property type="term" value="C:nucleus"/>
    <property type="evidence" value="ECO:0007669"/>
    <property type="project" value="UniProtKB-SubCell"/>
</dbReference>
<evidence type="ECO:0000256" key="4">
    <source>
        <dbReference type="ARBA" id="ARBA00022454"/>
    </source>
</evidence>
<evidence type="ECO:0000256" key="5">
    <source>
        <dbReference type="ARBA" id="ARBA00022741"/>
    </source>
</evidence>
<evidence type="ECO:0000256" key="7">
    <source>
        <dbReference type="ARBA" id="ARBA00022840"/>
    </source>
</evidence>